<organism evidence="1 2">
    <name type="scientific">Aspergillus nomiae NRRL (strain ATCC 15546 / NRRL 13137 / CBS 260.88 / M93)</name>
    <dbReference type="NCBI Taxonomy" id="1509407"/>
    <lineage>
        <taxon>Eukaryota</taxon>
        <taxon>Fungi</taxon>
        <taxon>Dikarya</taxon>
        <taxon>Ascomycota</taxon>
        <taxon>Pezizomycotina</taxon>
        <taxon>Eurotiomycetes</taxon>
        <taxon>Eurotiomycetidae</taxon>
        <taxon>Eurotiales</taxon>
        <taxon>Aspergillaceae</taxon>
        <taxon>Aspergillus</taxon>
        <taxon>Aspergillus subgen. Circumdati</taxon>
    </lineage>
</organism>
<gene>
    <name evidence="1" type="ORF">ANOM_001473</name>
</gene>
<keyword evidence="2" id="KW-1185">Reference proteome</keyword>
<proteinExistence type="predicted"/>
<name>A0A0L1JF05_ASPN3</name>
<dbReference type="RefSeq" id="XP_015411288.1">
    <property type="nucleotide sequence ID" value="XM_015546730.1"/>
</dbReference>
<dbReference type="STRING" id="1509407.A0A0L1JF05"/>
<dbReference type="AlphaFoldDB" id="A0A0L1JF05"/>
<dbReference type="Gene3D" id="2.60.40.2970">
    <property type="match status" value="1"/>
</dbReference>
<dbReference type="EMBL" id="JNOM01000015">
    <property type="protein sequence ID" value="KNG90365.1"/>
    <property type="molecule type" value="Genomic_DNA"/>
</dbReference>
<evidence type="ECO:0000313" key="1">
    <source>
        <dbReference type="EMBL" id="KNG90365.1"/>
    </source>
</evidence>
<dbReference type="GeneID" id="26803277"/>
<sequence>MSISLSLQVTLTPPIIPAFSEPPTVPIRVTLHNPSNTPITVLNWGTPLDPSANVLSIFELRDTTENQPVTLPTIKISRRMPPSAEDLVEIPAGSSVEKEVTLPHVPLTMGHEYSVRVKGNWHSVWESPREDVTAEKLEQLGDAQRGEFSSDVVPLRIKYE</sequence>
<comment type="caution">
    <text evidence="1">The sequence shown here is derived from an EMBL/GenBank/DDBJ whole genome shotgun (WGS) entry which is preliminary data.</text>
</comment>
<reference evidence="1 2" key="1">
    <citation type="submission" date="2014-06" db="EMBL/GenBank/DDBJ databases">
        <title>The Genome of the Aflatoxigenic Filamentous Fungus Aspergillus nomius.</title>
        <authorList>
            <person name="Moore M.G."/>
            <person name="Shannon B.M."/>
            <person name="Brian M.M."/>
        </authorList>
    </citation>
    <scope>NUCLEOTIDE SEQUENCE [LARGE SCALE GENOMIC DNA]</scope>
    <source>
        <strain evidence="1 2">NRRL 13137</strain>
    </source>
</reference>
<evidence type="ECO:0000313" key="2">
    <source>
        <dbReference type="Proteomes" id="UP000037505"/>
    </source>
</evidence>
<accession>A0A0L1JF05</accession>
<dbReference type="OrthoDB" id="4664297at2759"/>
<dbReference type="Proteomes" id="UP000037505">
    <property type="component" value="Unassembled WGS sequence"/>
</dbReference>
<protein>
    <submittedName>
        <fullName evidence="1">Uncharacterized protein</fullName>
    </submittedName>
</protein>